<accession>A0AA47P526</accession>
<evidence type="ECO:0000313" key="3">
    <source>
        <dbReference type="EMBL" id="KAK0146962.1"/>
    </source>
</evidence>
<sequence length="585" mass="66390">MMIINYNPHRDNEEPDQNPDKNPNAGRRSSWVNVVWKWTTGTESSLIPSGHIRYTGPPSTVVQSLVCGGFFRDLKVWRKRRWSSVCMSSFTSELLLLFDEAFSLFLCGFQFLFNCLVEIIPLLLNAAHQRIEDLLTRYNRMGLVVRRADLAQTHLVSLAEELKESVVFLTHPVFQTVHRLDQQMFPQACDSLMWLQLGPSTDITGNFSLCNTKLLFDSGSVRPHEEIIFTRLQSEYWPIACWTREDRDRYTRVPAEPELGPRRHCTVRSSRYGRGSRPTEGSSGGRAGVLEVWTARSLPRGVPPHGVACWTREDRDRYTRVPAEPELGPRRHCTYELASMDPADTEAVRRAISHQHAQLGQHDQALQEITSSLRELSLTITSRLPVTPEPPAPVPSHSASPRELFIPAPERYKGDLGLCRSFLLQCSLVFELQPQTYPTDKARIAYLIGALRGEALAWATAVWERGSAACFDYSVFTEEMRRVFDHPRRLIRSRVSDSCGWNVEALQGVFLNALGSDVEDELTSREESADLEHLIALAIRTTWAGVPNMGPAEYKESVARQFWINRQIHYGSIKTQEGKVGVIEE</sequence>
<feature type="region of interest" description="Disordered" evidence="1">
    <location>
        <begin position="1"/>
        <end position="27"/>
    </location>
</feature>
<dbReference type="PANTHER" id="PTHR15503">
    <property type="entry name" value="LDOC1 RELATED"/>
    <property type="match status" value="1"/>
</dbReference>
<name>A0AA47P526_MERPO</name>
<feature type="domain" description="DUF4939" evidence="2">
    <location>
        <begin position="405"/>
        <end position="485"/>
    </location>
</feature>
<keyword evidence="4" id="KW-1185">Reference proteome</keyword>
<evidence type="ECO:0000259" key="2">
    <source>
        <dbReference type="Pfam" id="PF16297"/>
    </source>
</evidence>
<organism evidence="3 4">
    <name type="scientific">Merluccius polli</name>
    <name type="common">Benguela hake</name>
    <name type="synonym">Merluccius cadenati</name>
    <dbReference type="NCBI Taxonomy" id="89951"/>
    <lineage>
        <taxon>Eukaryota</taxon>
        <taxon>Metazoa</taxon>
        <taxon>Chordata</taxon>
        <taxon>Craniata</taxon>
        <taxon>Vertebrata</taxon>
        <taxon>Euteleostomi</taxon>
        <taxon>Actinopterygii</taxon>
        <taxon>Neopterygii</taxon>
        <taxon>Teleostei</taxon>
        <taxon>Neoteleostei</taxon>
        <taxon>Acanthomorphata</taxon>
        <taxon>Zeiogadaria</taxon>
        <taxon>Gadariae</taxon>
        <taxon>Gadiformes</taxon>
        <taxon>Gadoidei</taxon>
        <taxon>Merlucciidae</taxon>
        <taxon>Merluccius</taxon>
    </lineage>
</organism>
<dbReference type="InterPro" id="IPR032567">
    <property type="entry name" value="RTL1-rel"/>
</dbReference>
<proteinExistence type="predicted"/>
<comment type="caution">
    <text evidence="3">The sequence shown here is derived from an EMBL/GenBank/DDBJ whole genome shotgun (WGS) entry which is preliminary data.</text>
</comment>
<dbReference type="Proteomes" id="UP001174136">
    <property type="component" value="Unassembled WGS sequence"/>
</dbReference>
<dbReference type="AlphaFoldDB" id="A0AA47P526"/>
<gene>
    <name evidence="3" type="primary">RTL1_1</name>
    <name evidence="3" type="ORF">N1851_013704</name>
</gene>
<evidence type="ECO:0000313" key="4">
    <source>
        <dbReference type="Proteomes" id="UP001174136"/>
    </source>
</evidence>
<dbReference type="EMBL" id="JAOPHQ010002416">
    <property type="protein sequence ID" value="KAK0146962.1"/>
    <property type="molecule type" value="Genomic_DNA"/>
</dbReference>
<reference evidence="3" key="1">
    <citation type="journal article" date="2023" name="Front. Mar. Sci.">
        <title>A new Merluccius polli reference genome to investigate the effects of global change in West African waters.</title>
        <authorList>
            <person name="Mateo J.L."/>
            <person name="Blanco-Fernandez C."/>
            <person name="Garcia-Vazquez E."/>
            <person name="Machado-Schiaffino G."/>
        </authorList>
    </citation>
    <scope>NUCLEOTIDE SEQUENCE</scope>
    <source>
        <strain evidence="3">C29</strain>
        <tissue evidence="3">Fin</tissue>
    </source>
</reference>
<dbReference type="Pfam" id="PF16297">
    <property type="entry name" value="DUF4939"/>
    <property type="match status" value="1"/>
</dbReference>
<dbReference type="PANTHER" id="PTHR15503:SF36">
    <property type="entry name" value="RETROTRANSPOSON GAG-LIKE PROTEIN 5"/>
    <property type="match status" value="1"/>
</dbReference>
<dbReference type="InterPro" id="IPR032549">
    <property type="entry name" value="DUF4939"/>
</dbReference>
<evidence type="ECO:0000256" key="1">
    <source>
        <dbReference type="SAM" id="MobiDB-lite"/>
    </source>
</evidence>
<protein>
    <submittedName>
        <fullName evidence="3">Retrotransposon-like protein 1</fullName>
    </submittedName>
</protein>